<protein>
    <submittedName>
        <fullName evidence="1">Uncharacterized protein</fullName>
    </submittedName>
</protein>
<sequence>MTESMMMKIVPSCCWPPAKEYAQMESASAAGDYTDSLLWYRDIGKHAFGEFSIAAVQANAEQEDQSQIETGSYGTFVGVHDGHGGPDASLYINDHLFLNFQKFASEHGGMSSIVLQKAFIATEEGFLDVVARSWLKRPKIASSGSCSLVGVIWGDMLYVANLGDSRAILGHSKVDGVIEVMQLSTEHNASIEAVRQELQMLHPDDSHIVMFKQGVWRVKGIIQVSRSIGDVYLKRPEFNKDPLITRFRLSEPLQRPVLTAEPSIITRKLIPQDKFVIFASDGLWEHLTNQEAVDIVYRHPRKGVARRLINVALEEAARKREIRYIDLNKIDKGIRRHLHDDITVVVIFLDHNMISAGSSITPYSVRS</sequence>
<evidence type="ECO:0000313" key="2">
    <source>
        <dbReference type="Proteomes" id="UP001162992"/>
    </source>
</evidence>
<proteinExistence type="predicted"/>
<gene>
    <name evidence="1" type="ORF">O6H91_05G108300</name>
</gene>
<comment type="caution">
    <text evidence="1">The sequence shown here is derived from an EMBL/GenBank/DDBJ whole genome shotgun (WGS) entry which is preliminary data.</text>
</comment>
<dbReference type="EMBL" id="CM055096">
    <property type="protein sequence ID" value="KAJ7557008.1"/>
    <property type="molecule type" value="Genomic_DNA"/>
</dbReference>
<evidence type="ECO:0000313" key="1">
    <source>
        <dbReference type="EMBL" id="KAJ7557008.1"/>
    </source>
</evidence>
<accession>A0ACC2DRR9</accession>
<name>A0ACC2DRR9_DIPCM</name>
<organism evidence="1 2">
    <name type="scientific">Diphasiastrum complanatum</name>
    <name type="common">Issler's clubmoss</name>
    <name type="synonym">Lycopodium complanatum</name>
    <dbReference type="NCBI Taxonomy" id="34168"/>
    <lineage>
        <taxon>Eukaryota</taxon>
        <taxon>Viridiplantae</taxon>
        <taxon>Streptophyta</taxon>
        <taxon>Embryophyta</taxon>
        <taxon>Tracheophyta</taxon>
        <taxon>Lycopodiopsida</taxon>
        <taxon>Lycopodiales</taxon>
        <taxon>Lycopodiaceae</taxon>
        <taxon>Lycopodioideae</taxon>
        <taxon>Diphasiastrum</taxon>
    </lineage>
</organism>
<dbReference type="Proteomes" id="UP001162992">
    <property type="component" value="Chromosome 5"/>
</dbReference>
<reference evidence="2" key="1">
    <citation type="journal article" date="2024" name="Proc. Natl. Acad. Sci. U.S.A.">
        <title>Extraordinary preservation of gene collinearity over three hundred million years revealed in homosporous lycophytes.</title>
        <authorList>
            <person name="Li C."/>
            <person name="Wickell D."/>
            <person name="Kuo L.Y."/>
            <person name="Chen X."/>
            <person name="Nie B."/>
            <person name="Liao X."/>
            <person name="Peng D."/>
            <person name="Ji J."/>
            <person name="Jenkins J."/>
            <person name="Williams M."/>
            <person name="Shu S."/>
            <person name="Plott C."/>
            <person name="Barry K."/>
            <person name="Rajasekar S."/>
            <person name="Grimwood J."/>
            <person name="Han X."/>
            <person name="Sun S."/>
            <person name="Hou Z."/>
            <person name="He W."/>
            <person name="Dai G."/>
            <person name="Sun C."/>
            <person name="Schmutz J."/>
            <person name="Leebens-Mack J.H."/>
            <person name="Li F.W."/>
            <person name="Wang L."/>
        </authorList>
    </citation>
    <scope>NUCLEOTIDE SEQUENCE [LARGE SCALE GENOMIC DNA]</scope>
    <source>
        <strain evidence="2">cv. PW_Plant_1</strain>
    </source>
</reference>
<keyword evidence="2" id="KW-1185">Reference proteome</keyword>